<accession>A0A0B0PYX5</accession>
<gene>
    <name evidence="1" type="ORF">F383_15098</name>
</gene>
<evidence type="ECO:0000313" key="2">
    <source>
        <dbReference type="Proteomes" id="UP000032142"/>
    </source>
</evidence>
<reference evidence="2" key="1">
    <citation type="submission" date="2014-09" db="EMBL/GenBank/DDBJ databases">
        <authorList>
            <person name="Mudge J."/>
            <person name="Ramaraj T."/>
            <person name="Lindquist I.E."/>
            <person name="Bharti A.K."/>
            <person name="Sundararajan A."/>
            <person name="Cameron C.T."/>
            <person name="Woodward J.E."/>
            <person name="May G.D."/>
            <person name="Brubaker C."/>
            <person name="Broadhvest J."/>
            <person name="Wilkins T.A."/>
        </authorList>
    </citation>
    <scope>NUCLEOTIDE SEQUENCE</scope>
    <source>
        <strain evidence="2">cv. AKA8401</strain>
    </source>
</reference>
<proteinExistence type="predicted"/>
<dbReference type="EMBL" id="KN451353">
    <property type="protein sequence ID" value="KHG29699.1"/>
    <property type="molecule type" value="Genomic_DNA"/>
</dbReference>
<sequence length="10" mass="1288">MPKKKNTERR</sequence>
<evidence type="ECO:0000313" key="1">
    <source>
        <dbReference type="EMBL" id="KHG29699.1"/>
    </source>
</evidence>
<dbReference type="Proteomes" id="UP000032142">
    <property type="component" value="Unassembled WGS sequence"/>
</dbReference>
<name>A0A0B0PYX5_GOSAR</name>
<organism evidence="1 2">
    <name type="scientific">Gossypium arboreum</name>
    <name type="common">Tree cotton</name>
    <name type="synonym">Gossypium nanking</name>
    <dbReference type="NCBI Taxonomy" id="29729"/>
    <lineage>
        <taxon>Eukaryota</taxon>
        <taxon>Viridiplantae</taxon>
        <taxon>Streptophyta</taxon>
        <taxon>Embryophyta</taxon>
        <taxon>Tracheophyta</taxon>
        <taxon>Spermatophyta</taxon>
        <taxon>Magnoliopsida</taxon>
        <taxon>eudicotyledons</taxon>
        <taxon>Gunneridae</taxon>
        <taxon>Pentapetalae</taxon>
        <taxon>rosids</taxon>
        <taxon>malvids</taxon>
        <taxon>Malvales</taxon>
        <taxon>Malvaceae</taxon>
        <taxon>Malvoideae</taxon>
        <taxon>Gossypium</taxon>
    </lineage>
</organism>
<protein>
    <submittedName>
        <fullName evidence="1">Uncharacterized protein</fullName>
    </submittedName>
</protein>
<keyword evidence="2" id="KW-1185">Reference proteome</keyword>